<organism evidence="3 4">
    <name type="scientific">Deinococcus proteolyticus (strain ATCC 35074 / DSM 20540 / JCM 6276 / NBRC 101906 / NCIMB 13154 / VKM Ac-1939 / CCM 2703 / MRP)</name>
    <dbReference type="NCBI Taxonomy" id="693977"/>
    <lineage>
        <taxon>Bacteria</taxon>
        <taxon>Thermotogati</taxon>
        <taxon>Deinococcota</taxon>
        <taxon>Deinococci</taxon>
        <taxon>Deinococcales</taxon>
        <taxon>Deinococcaceae</taxon>
        <taxon>Deinococcus</taxon>
    </lineage>
</organism>
<dbReference type="Pfam" id="PF03358">
    <property type="entry name" value="FMN_red"/>
    <property type="match status" value="1"/>
</dbReference>
<evidence type="ECO:0000313" key="3">
    <source>
        <dbReference type="EMBL" id="ADY27183.1"/>
    </source>
</evidence>
<evidence type="ECO:0000259" key="2">
    <source>
        <dbReference type="PROSITE" id="PS50902"/>
    </source>
</evidence>
<name>F0RPY1_DEIPM</name>
<keyword evidence="4" id="KW-1185">Reference proteome</keyword>
<evidence type="ECO:0000313" key="4">
    <source>
        <dbReference type="Proteomes" id="UP000007718"/>
    </source>
</evidence>
<keyword evidence="3" id="KW-0614">Plasmid</keyword>
<dbReference type="InterPro" id="IPR008254">
    <property type="entry name" value="Flavodoxin/NO_synth"/>
</dbReference>
<dbReference type="HOGENOM" id="CLU_051402_0_2_0"/>
<dbReference type="SUPFAM" id="SSF52218">
    <property type="entry name" value="Flavoproteins"/>
    <property type="match status" value="1"/>
</dbReference>
<proteinExistence type="inferred from homology"/>
<dbReference type="GO" id="GO:0010181">
    <property type="term" value="F:FMN binding"/>
    <property type="evidence" value="ECO:0007669"/>
    <property type="project" value="InterPro"/>
</dbReference>
<dbReference type="InterPro" id="IPR029039">
    <property type="entry name" value="Flavoprotein-like_sf"/>
</dbReference>
<gene>
    <name evidence="3" type="ordered locus">Deipr_2052</name>
</gene>
<evidence type="ECO:0000256" key="1">
    <source>
        <dbReference type="ARBA" id="ARBA00006961"/>
    </source>
</evidence>
<dbReference type="NCBIfam" id="TIGR01755">
    <property type="entry name" value="flav_wrbA"/>
    <property type="match status" value="1"/>
</dbReference>
<dbReference type="Gene3D" id="3.40.50.360">
    <property type="match status" value="1"/>
</dbReference>
<sequence length="197" mass="21142">MAPKILIAYYTTYGTNYAMAKEAQAAAEAKGAEVRLRKFPETAPQSVIDGQAAWKAMQDQTADVPEVSHDDMRWAEGYLLSVPTRYGNVPSQAQAFIDTLGGLWAEGALANKTFSAMTSAANNHGGQEMTLQGLYVMAAHWGDVIVPPGFTSDVVSKAGGNPYGASVTAGGDLSEEKKAAIRHQAERLVEFTERLTR</sequence>
<dbReference type="FunFam" id="3.40.50.360:FF:000001">
    <property type="entry name" value="NAD(P)H dehydrogenase (Quinone) FQR1-like"/>
    <property type="match status" value="1"/>
</dbReference>
<comment type="similarity">
    <text evidence="1">Belongs to the WrbA family.</text>
</comment>
<dbReference type="Proteomes" id="UP000007718">
    <property type="component" value="Plasmid pDEIPR01"/>
</dbReference>
<dbReference type="AlphaFoldDB" id="F0RPY1"/>
<accession>F0RPY1</accession>
<protein>
    <submittedName>
        <fullName evidence="3">Flavoprotein WrbA</fullName>
    </submittedName>
</protein>
<dbReference type="PROSITE" id="PS50902">
    <property type="entry name" value="FLAVODOXIN_LIKE"/>
    <property type="match status" value="1"/>
</dbReference>
<geneLocation type="plasmid" evidence="3 4">
    <name>pDEIPR01</name>
</geneLocation>
<dbReference type="PANTHER" id="PTHR30546:SF23">
    <property type="entry name" value="FLAVOPROTEIN-LIKE PROTEIN YCP4-RELATED"/>
    <property type="match status" value="1"/>
</dbReference>
<dbReference type="InterPro" id="IPR010089">
    <property type="entry name" value="Flavoprotein_WrbA-like"/>
</dbReference>
<dbReference type="InterPro" id="IPR005025">
    <property type="entry name" value="FMN_Rdtase-like_dom"/>
</dbReference>
<dbReference type="GO" id="GO:0003955">
    <property type="term" value="F:NAD(P)H dehydrogenase (quinone) activity"/>
    <property type="evidence" value="ECO:0007669"/>
    <property type="project" value="InterPro"/>
</dbReference>
<dbReference type="EMBL" id="CP002537">
    <property type="protein sequence ID" value="ADY27183.1"/>
    <property type="molecule type" value="Genomic_DNA"/>
</dbReference>
<dbReference type="KEGG" id="dpt:Deipr_2052"/>
<feature type="domain" description="Flavodoxin-like" evidence="2">
    <location>
        <begin position="5"/>
        <end position="196"/>
    </location>
</feature>
<dbReference type="RefSeq" id="WP_013622915.1">
    <property type="nucleotide sequence ID" value="NC_015169.1"/>
</dbReference>
<dbReference type="PANTHER" id="PTHR30546">
    <property type="entry name" value="FLAVODOXIN-RELATED PROTEIN WRBA-RELATED"/>
    <property type="match status" value="1"/>
</dbReference>
<reference evidence="3 4" key="1">
    <citation type="submission" date="2011-02" db="EMBL/GenBank/DDBJ databases">
        <title>The complete sequence of plasmid1 of Deinococcus proteolyticus DSM 20540.</title>
        <authorList>
            <consortium name="US DOE Joint Genome Institute (JGI-PGF)"/>
            <person name="Lucas S."/>
            <person name="Copeland A."/>
            <person name="Lapidus A."/>
            <person name="Bruce D."/>
            <person name="Goodwin L."/>
            <person name="Pitluck S."/>
            <person name="Kyrpides N."/>
            <person name="Mavromatis K."/>
            <person name="Pagani I."/>
            <person name="Ivanova N."/>
            <person name="Ovchinnikova G."/>
            <person name="Zeytun A."/>
            <person name="Detter J.C."/>
            <person name="Han C."/>
            <person name="Land M."/>
            <person name="Hauser L."/>
            <person name="Markowitz V."/>
            <person name="Cheng J.-F."/>
            <person name="Hugenholtz P."/>
            <person name="Woyke T."/>
            <person name="Wu D."/>
            <person name="Pukall R."/>
            <person name="Steenblock K."/>
            <person name="Brambilla E."/>
            <person name="Klenk H.-P."/>
            <person name="Eisen J.A."/>
        </authorList>
    </citation>
    <scope>NUCLEOTIDE SEQUENCE [LARGE SCALE GENOMIC DNA]</scope>
    <source>
        <strain evidence="4">ATCC 35074 / DSM 20540 / JCM 6276 / NBRC 101906 / NCIMB 13154 / VKM Ac-1939 / CCM 2703 / MRP</strain>
        <plasmid evidence="4">Plasmid pDEIPR01</plasmid>
    </source>
</reference>
<dbReference type="GO" id="GO:0016020">
    <property type="term" value="C:membrane"/>
    <property type="evidence" value="ECO:0007669"/>
    <property type="project" value="TreeGrafter"/>
</dbReference>
<dbReference type="OrthoDB" id="9801479at2"/>